<dbReference type="Pfam" id="PF20135">
    <property type="entry name" value="DUF6525"/>
    <property type="match status" value="1"/>
</dbReference>
<protein>
    <submittedName>
        <fullName evidence="1">Uncharacterized protein</fullName>
    </submittedName>
</protein>
<dbReference type="OrthoDB" id="7658988at2"/>
<dbReference type="Proteomes" id="UP000013243">
    <property type="component" value="Chromosome"/>
</dbReference>
<dbReference type="KEGG" id="rmb:K529_000455"/>
<sequence>MAAYDRLPAPLRAWLQEAALPWSAQSCQRIWQAARRDGLSPEAALARLDAAERKTLNRSARV</sequence>
<dbReference type="AlphaFoldDB" id="A0A1B0ZYB7"/>
<dbReference type="STRING" id="1265309.K529_000455"/>
<reference evidence="1 2" key="1">
    <citation type="journal article" date="2016" name="ISME J.">
        <title>Global occurrence and heterogeneity of the Roseobacter-clade species Ruegeria mobilis.</title>
        <authorList>
            <person name="Sonnenschein E."/>
            <person name="Gram L."/>
        </authorList>
    </citation>
    <scope>NUCLEOTIDE SEQUENCE [LARGE SCALE GENOMIC DNA]</scope>
    <source>
        <strain evidence="1 2">F1926</strain>
    </source>
</reference>
<proteinExistence type="predicted"/>
<dbReference type="EMBL" id="CP015230">
    <property type="protein sequence ID" value="ANP39228.1"/>
    <property type="molecule type" value="Genomic_DNA"/>
</dbReference>
<organism evidence="1 2">
    <name type="scientific">Tritonibacter mobilis F1926</name>
    <dbReference type="NCBI Taxonomy" id="1265309"/>
    <lineage>
        <taxon>Bacteria</taxon>
        <taxon>Pseudomonadati</taxon>
        <taxon>Pseudomonadota</taxon>
        <taxon>Alphaproteobacteria</taxon>
        <taxon>Rhodobacterales</taxon>
        <taxon>Paracoccaceae</taxon>
        <taxon>Tritonibacter</taxon>
    </lineage>
</organism>
<dbReference type="InterPro" id="IPR045386">
    <property type="entry name" value="DUF6525"/>
</dbReference>
<gene>
    <name evidence="1" type="ORF">K529_000455</name>
</gene>
<name>A0A1B0ZYB7_9RHOB</name>
<evidence type="ECO:0000313" key="2">
    <source>
        <dbReference type="Proteomes" id="UP000013243"/>
    </source>
</evidence>
<accession>A0A1B0ZYB7</accession>
<evidence type="ECO:0000313" key="1">
    <source>
        <dbReference type="EMBL" id="ANP39228.1"/>
    </source>
</evidence>